<evidence type="ECO:0000256" key="1">
    <source>
        <dbReference type="ARBA" id="ARBA00010333"/>
    </source>
</evidence>
<dbReference type="PANTHER" id="PTHR35936">
    <property type="entry name" value="MEMBRANE-BOUND LYTIC MUREIN TRANSGLYCOSYLASE F"/>
    <property type="match status" value="1"/>
</dbReference>
<comment type="similarity">
    <text evidence="1">Belongs to the bacterial solute-binding protein 3 family.</text>
</comment>
<dbReference type="EMBL" id="JAEDAH010000020">
    <property type="protein sequence ID" value="MCA6062915.1"/>
    <property type="molecule type" value="Genomic_DNA"/>
</dbReference>
<reference evidence="3 4" key="1">
    <citation type="submission" date="2020-12" db="EMBL/GenBank/DDBJ databases">
        <title>Novel Thalassolituus-related marine hydrocarbonoclastic bacteria mediated algae-derived hydrocarbons mineralization in twilight zone of the northern South China Sea.</title>
        <authorList>
            <person name="Dong C."/>
        </authorList>
    </citation>
    <scope>NUCLEOTIDE SEQUENCE [LARGE SCALE GENOMIC DNA]</scope>
    <source>
        <strain evidence="3 4">IMCC1826</strain>
    </source>
</reference>
<dbReference type="RefSeq" id="WP_225672394.1">
    <property type="nucleotide sequence ID" value="NZ_JAEDAH010000020.1"/>
</dbReference>
<dbReference type="Gene3D" id="3.40.190.10">
    <property type="entry name" value="Periplasmic binding protein-like II"/>
    <property type="match status" value="2"/>
</dbReference>
<organism evidence="3 4">
    <name type="scientific">Thalassolituus marinus</name>
    <dbReference type="NCBI Taxonomy" id="671053"/>
    <lineage>
        <taxon>Bacteria</taxon>
        <taxon>Pseudomonadati</taxon>
        <taxon>Pseudomonadota</taxon>
        <taxon>Gammaproteobacteria</taxon>
        <taxon>Oceanospirillales</taxon>
        <taxon>Oceanospirillaceae</taxon>
        <taxon>Thalassolituus</taxon>
    </lineage>
</organism>
<dbReference type="SUPFAM" id="SSF53850">
    <property type="entry name" value="Periplasmic binding protein-like II"/>
    <property type="match status" value="1"/>
</dbReference>
<dbReference type="Proteomes" id="UP000714380">
    <property type="component" value="Unassembled WGS sequence"/>
</dbReference>
<comment type="caution">
    <text evidence="3">The sequence shown here is derived from an EMBL/GenBank/DDBJ whole genome shotgun (WGS) entry which is preliminary data.</text>
</comment>
<gene>
    <name evidence="3" type="ORF">I9W95_04755</name>
</gene>
<protein>
    <submittedName>
        <fullName evidence="3">Transporter substrate-binding domain-containing protein</fullName>
    </submittedName>
</protein>
<evidence type="ECO:0000313" key="3">
    <source>
        <dbReference type="EMBL" id="MCA6062915.1"/>
    </source>
</evidence>
<keyword evidence="2" id="KW-0732">Signal</keyword>
<keyword evidence="4" id="KW-1185">Reference proteome</keyword>
<name>A0ABS7ZRB9_9GAMM</name>
<sequence length="262" mass="30048">MHRLLTLIALFLCFSVQAENTSTGLYDQKHIKSISIVAPEWEGFTNRDGSGLYWELLKAIYEPEGIRLRYAIVPWNRAMKMVTRYQVYSAIVGEYLDSEEPLIFPQFAIDVEYLSVLTRSERGLPWQGLSSLSGKKVGWIKGYDVLPDEQRDFELVEYRTTAAGLELLADGRIDYMIDEWDEIAAAAAAKSEDMGLYTFNEMPDGTDVYVGFLDSPLSAIYISIYNKRMRELYHSKQLQQLYEKYEAEIPQSVIDNLQADSN</sequence>
<dbReference type="PANTHER" id="PTHR35936:SF6">
    <property type="entry name" value="AMINO ACID ABC TRANSPORTER SUBSTRATE-BINDING PAAT FAMILY PROTEIN"/>
    <property type="match status" value="1"/>
</dbReference>
<evidence type="ECO:0000256" key="2">
    <source>
        <dbReference type="SAM" id="SignalP"/>
    </source>
</evidence>
<feature type="signal peptide" evidence="2">
    <location>
        <begin position="1"/>
        <end position="18"/>
    </location>
</feature>
<proteinExistence type="inferred from homology"/>
<evidence type="ECO:0000313" key="4">
    <source>
        <dbReference type="Proteomes" id="UP000714380"/>
    </source>
</evidence>
<accession>A0ABS7ZRB9</accession>
<feature type="chain" id="PRO_5047134410" evidence="2">
    <location>
        <begin position="19"/>
        <end position="262"/>
    </location>
</feature>